<name>A0A225DWL3_9BACT</name>
<comment type="caution">
    <text evidence="1">The sequence shown here is derived from an EMBL/GenBank/DDBJ whole genome shotgun (WGS) entry which is preliminary data.</text>
</comment>
<dbReference type="RefSeq" id="WP_088254751.1">
    <property type="nucleotide sequence ID" value="NZ_NIDE01000004.1"/>
</dbReference>
<accession>A0A225DWL3</accession>
<dbReference type="OrthoDB" id="9944172at2"/>
<protein>
    <submittedName>
        <fullName evidence="1">Uncharacterized protein</fullName>
    </submittedName>
</protein>
<proteinExistence type="predicted"/>
<keyword evidence="2" id="KW-1185">Reference proteome</keyword>
<organism evidence="1 2">
    <name type="scientific">Fimbriiglobus ruber</name>
    <dbReference type="NCBI Taxonomy" id="1908690"/>
    <lineage>
        <taxon>Bacteria</taxon>
        <taxon>Pseudomonadati</taxon>
        <taxon>Planctomycetota</taxon>
        <taxon>Planctomycetia</taxon>
        <taxon>Gemmatales</taxon>
        <taxon>Gemmataceae</taxon>
        <taxon>Fimbriiglobus</taxon>
    </lineage>
</organism>
<dbReference type="AlphaFoldDB" id="A0A225DWL3"/>
<dbReference type="Proteomes" id="UP000214646">
    <property type="component" value="Unassembled WGS sequence"/>
</dbReference>
<dbReference type="EMBL" id="NIDE01000004">
    <property type="protein sequence ID" value="OWK43974.1"/>
    <property type="molecule type" value="Genomic_DNA"/>
</dbReference>
<gene>
    <name evidence="1" type="ORF">FRUB_03573</name>
</gene>
<evidence type="ECO:0000313" key="2">
    <source>
        <dbReference type="Proteomes" id="UP000214646"/>
    </source>
</evidence>
<sequence>METVIRNVGDLDTKDRSALERVVGHHLQDGQKVVIQLVNPAVTSREIVPNVAGTQLPYWCRVYDGLTDEQIGDLDRSIVRSQSSRDIA</sequence>
<evidence type="ECO:0000313" key="1">
    <source>
        <dbReference type="EMBL" id="OWK43974.1"/>
    </source>
</evidence>
<reference evidence="2" key="1">
    <citation type="submission" date="2017-06" db="EMBL/GenBank/DDBJ databases">
        <title>Genome analysis of Fimbriiglobus ruber SP5, the first member of the order Planctomycetales with confirmed chitinolytic capability.</title>
        <authorList>
            <person name="Ravin N.V."/>
            <person name="Rakitin A.L."/>
            <person name="Ivanova A.A."/>
            <person name="Beletsky A.V."/>
            <person name="Kulichevskaya I.S."/>
            <person name="Mardanov A.V."/>
            <person name="Dedysh S.N."/>
        </authorList>
    </citation>
    <scope>NUCLEOTIDE SEQUENCE [LARGE SCALE GENOMIC DNA]</scope>
    <source>
        <strain evidence="2">SP5</strain>
    </source>
</reference>